<reference evidence="2 3" key="1">
    <citation type="submission" date="2016-06" db="EMBL/GenBank/DDBJ databases">
        <title>Complete genome sequence of a saline-alkali tolerant type strain Dietzia timorensis ID05-A0528T.</title>
        <authorList>
            <person name="Wu X."/>
        </authorList>
    </citation>
    <scope>NUCLEOTIDE SEQUENCE [LARGE SCALE GENOMIC DNA]</scope>
    <source>
        <strain evidence="2 3">ID05-A0528</strain>
    </source>
</reference>
<keyword evidence="3" id="KW-1185">Reference proteome</keyword>
<name>A0A173LMH4_9ACTN</name>
<feature type="compositionally biased region" description="Polar residues" evidence="1">
    <location>
        <begin position="68"/>
        <end position="82"/>
    </location>
</feature>
<proteinExistence type="predicted"/>
<protein>
    <submittedName>
        <fullName evidence="2">Uncharacterized protein</fullName>
    </submittedName>
</protein>
<organism evidence="2 3">
    <name type="scientific">Dietzia timorensis</name>
    <dbReference type="NCBI Taxonomy" id="499555"/>
    <lineage>
        <taxon>Bacteria</taxon>
        <taxon>Bacillati</taxon>
        <taxon>Actinomycetota</taxon>
        <taxon>Actinomycetes</taxon>
        <taxon>Mycobacteriales</taxon>
        <taxon>Dietziaceae</taxon>
        <taxon>Dietzia</taxon>
    </lineage>
</organism>
<evidence type="ECO:0000256" key="1">
    <source>
        <dbReference type="SAM" id="MobiDB-lite"/>
    </source>
</evidence>
<dbReference type="AlphaFoldDB" id="A0A173LMH4"/>
<gene>
    <name evidence="2" type="ORF">BJL86_2715</name>
</gene>
<dbReference type="STRING" id="499555.BJL86_2715"/>
<evidence type="ECO:0000313" key="3">
    <source>
        <dbReference type="Proteomes" id="UP000186104"/>
    </source>
</evidence>
<sequence>MPPLACEQKRARKVHEMLLFAKEPTLRNRCVHTSAKPPPLSGRKEVLPRPPGIAAGFGVASREDNDLPASNRQSCRHTSTIGDGTELVGALPTDALAPGIQLADPAPPPAHPVHTHHVNATTSPEITGIRTVSWCPPAQTFIARR</sequence>
<dbReference type="KEGG" id="dtm:BJL86_2715"/>
<accession>A0A173LMH4</accession>
<dbReference type="EMBL" id="CP015961">
    <property type="protein sequence ID" value="ANI93475.1"/>
    <property type="molecule type" value="Genomic_DNA"/>
</dbReference>
<evidence type="ECO:0000313" key="2">
    <source>
        <dbReference type="EMBL" id="ANI93475.1"/>
    </source>
</evidence>
<dbReference type="Proteomes" id="UP000186104">
    <property type="component" value="Chromosome"/>
</dbReference>
<feature type="region of interest" description="Disordered" evidence="1">
    <location>
        <begin position="30"/>
        <end position="83"/>
    </location>
</feature>